<organism evidence="1">
    <name type="scientific">Streptococcus suis</name>
    <dbReference type="NCBI Taxonomy" id="1307"/>
    <lineage>
        <taxon>Bacteria</taxon>
        <taxon>Bacillati</taxon>
        <taxon>Bacillota</taxon>
        <taxon>Bacilli</taxon>
        <taxon>Lactobacillales</taxon>
        <taxon>Streptococcaceae</taxon>
        <taxon>Streptococcus</taxon>
    </lineage>
</organism>
<dbReference type="EMBL" id="KY400496">
    <property type="protein sequence ID" value="AUS91126.1"/>
    <property type="molecule type" value="Genomic_DNA"/>
</dbReference>
<dbReference type="AlphaFoldDB" id="A0A2I7ZFD5"/>
<proteinExistence type="predicted"/>
<protein>
    <submittedName>
        <fullName evidence="1">Uncharacterized protein</fullName>
    </submittedName>
</protein>
<sequence>MVNYMENNLNFDIYEHHFGALYYHIKSLIGESPIYDETIDEEDLIFLPSKHLFDIGNVEFNRFKAQESEYRSWIEIYIFKIIKNILERKSIFFEEHYYGDGTEAYSMLLCPNGIRVEVFFLYDISYESASNTDYDKISKSLHAKTDNVDEIHIFILRDAIHFVDLANLVNGNSELNQNGLVKVFPIKSFFLQYFDEAEYNSFISFAREFHERIMSEITYKTVIIPSKNTLSAFRTKKSEMLQTMDYKAIFDYGKSGFLTNEDFLKVEGKFLENKMYLAMTGKNDFSESFISAEWLFDIYSHSMGELELTGIISGYLKSIEQLMYKIVQLNIDKGFSIRSNRQNGNRRIQYTKDNAEMIDSTLGSLNEFITSKEAKLALSAKVRGCMNHAISQWTRYQRNGYFHKHNLYKQDNKIDEIRSLTLFLYFIILGGLEFSSIQLKELGIHDKEVIVKEKFNIDSVYINFKNWFNKALKFDLPIEIPGLVFMVSSHNGEWHLNAYLLKVFDRKKYISQKYQLLNGEHLELSHLYNVQSLNLCAADIAELQVVDLVEKLLDIYKAEHKILMNKISGIVLYCRKIEKLVH</sequence>
<reference evidence="1" key="1">
    <citation type="submission" date="2016-12" db="EMBL/GenBank/DDBJ databases">
        <title>Genetic analyses of Streptococcus suis serotype 9 strains from diseased pigs.</title>
        <authorList>
            <person name="Qiu X."/>
            <person name="Zheng H."/>
        </authorList>
    </citation>
    <scope>NUCLEOTIDE SEQUENCE</scope>
    <source>
        <strain evidence="1">1135-10</strain>
    </source>
</reference>
<name>A0A2I7ZFD5_STRSU</name>
<accession>A0A2I7ZFD5</accession>
<evidence type="ECO:0000313" key="1">
    <source>
        <dbReference type="EMBL" id="AUS91126.1"/>
    </source>
</evidence>